<dbReference type="EMBL" id="BNJQ01000015">
    <property type="protein sequence ID" value="GHP06978.1"/>
    <property type="molecule type" value="Genomic_DNA"/>
</dbReference>
<protein>
    <recommendedName>
        <fullName evidence="8">Nuclear speckle splicing regulatory protein 1 N-terminal domain-containing protein</fullName>
    </recommendedName>
</protein>
<accession>A0A830HJC8</accession>
<dbReference type="OrthoDB" id="5627at2759"/>
<keyword evidence="3" id="KW-0539">Nucleus</keyword>
<evidence type="ECO:0000313" key="6">
    <source>
        <dbReference type="EMBL" id="GHP06978.1"/>
    </source>
</evidence>
<evidence type="ECO:0000256" key="4">
    <source>
        <dbReference type="SAM" id="MobiDB-lite"/>
    </source>
</evidence>
<organism evidence="6 7">
    <name type="scientific">Pycnococcus provasolii</name>
    <dbReference type="NCBI Taxonomy" id="41880"/>
    <lineage>
        <taxon>Eukaryota</taxon>
        <taxon>Viridiplantae</taxon>
        <taxon>Chlorophyta</taxon>
        <taxon>Pseudoscourfieldiophyceae</taxon>
        <taxon>Pseudoscourfieldiales</taxon>
        <taxon>Pycnococcaceae</taxon>
        <taxon>Pycnococcus</taxon>
    </lineage>
</organism>
<sequence>MAWQAPGSGFVIRVFFFLLLLSPRPFLPSYSHISASMKRRRKHIRTKGGSEDDDDDEQDDDALRTVKAAQALRRAEKGVTAEALLESKKADEARLAQKTEEAEEDGEKPARNLAGFAAENTKANFADDDERMRRYVETELARRRGEVPSDTNAPPVASAPPSDAELLRSAKGLEYLGRVKTNEPDNDVGGTAITGGLEEVELDLDVKIKNVEATEAARRAFVENVASEKVVKNFTQTDKKFAKKFKERERERAKR</sequence>
<comment type="similarity">
    <text evidence="2">Belongs to the TLS1 family.</text>
</comment>
<feature type="chain" id="PRO_5032627614" description="Nuclear speckle splicing regulatory protein 1 N-terminal domain-containing protein" evidence="5">
    <location>
        <begin position="29"/>
        <end position="255"/>
    </location>
</feature>
<evidence type="ECO:0008006" key="8">
    <source>
        <dbReference type="Google" id="ProtNLM"/>
    </source>
</evidence>
<reference evidence="6" key="1">
    <citation type="submission" date="2020-10" db="EMBL/GenBank/DDBJ databases">
        <title>Unveiling of a novel bifunctional photoreceptor, Dualchrome1, isolated from a cosmopolitan green alga.</title>
        <authorList>
            <person name="Suzuki S."/>
            <person name="Kawachi M."/>
        </authorList>
    </citation>
    <scope>NUCLEOTIDE SEQUENCE</scope>
    <source>
        <strain evidence="6">NIES 2893</strain>
    </source>
</reference>
<dbReference type="InterPro" id="IPR010756">
    <property type="entry name" value="Tls1-like"/>
</dbReference>
<feature type="compositionally biased region" description="Low complexity" evidence="4">
    <location>
        <begin position="153"/>
        <end position="163"/>
    </location>
</feature>
<dbReference type="AlphaFoldDB" id="A0A830HJC8"/>
<dbReference type="PANTHER" id="PTHR13486:SF2">
    <property type="entry name" value="SPLICING FACTOR C9ORF78"/>
    <property type="match status" value="1"/>
</dbReference>
<proteinExistence type="inferred from homology"/>
<name>A0A830HJC8_9CHLO</name>
<feature type="region of interest" description="Disordered" evidence="4">
    <location>
        <begin position="142"/>
        <end position="163"/>
    </location>
</feature>
<evidence type="ECO:0000313" key="7">
    <source>
        <dbReference type="Proteomes" id="UP000660262"/>
    </source>
</evidence>
<keyword evidence="7" id="KW-1185">Reference proteome</keyword>
<dbReference type="PANTHER" id="PTHR13486">
    <property type="entry name" value="TELOMERE LENGTH AND SILENCING PROTEIN 1 TLS1 FAMILY MEMBER"/>
    <property type="match status" value="1"/>
</dbReference>
<feature type="signal peptide" evidence="5">
    <location>
        <begin position="1"/>
        <end position="28"/>
    </location>
</feature>
<gene>
    <name evidence="6" type="ORF">PPROV_000572200</name>
</gene>
<comment type="caution">
    <text evidence="6">The sequence shown here is derived from an EMBL/GenBank/DDBJ whole genome shotgun (WGS) entry which is preliminary data.</text>
</comment>
<dbReference type="GO" id="GO:0000398">
    <property type="term" value="P:mRNA splicing, via spliceosome"/>
    <property type="evidence" value="ECO:0007669"/>
    <property type="project" value="TreeGrafter"/>
</dbReference>
<dbReference type="Proteomes" id="UP000660262">
    <property type="component" value="Unassembled WGS sequence"/>
</dbReference>
<evidence type="ECO:0000256" key="2">
    <source>
        <dbReference type="ARBA" id="ARBA00007643"/>
    </source>
</evidence>
<evidence type="ECO:0000256" key="3">
    <source>
        <dbReference type="ARBA" id="ARBA00023242"/>
    </source>
</evidence>
<evidence type="ECO:0000256" key="5">
    <source>
        <dbReference type="SAM" id="SignalP"/>
    </source>
</evidence>
<comment type="subcellular location">
    <subcellularLocation>
        <location evidence="1">Nucleus</location>
    </subcellularLocation>
</comment>
<dbReference type="GO" id="GO:0005681">
    <property type="term" value="C:spliceosomal complex"/>
    <property type="evidence" value="ECO:0007669"/>
    <property type="project" value="TreeGrafter"/>
</dbReference>
<keyword evidence="5" id="KW-0732">Signal</keyword>
<evidence type="ECO:0000256" key="1">
    <source>
        <dbReference type="ARBA" id="ARBA00004123"/>
    </source>
</evidence>
<dbReference type="Pfam" id="PF07052">
    <property type="entry name" value="Hep_59"/>
    <property type="match status" value="1"/>
</dbReference>